<evidence type="ECO:0000259" key="4">
    <source>
        <dbReference type="SMART" id="SM00382"/>
    </source>
</evidence>
<dbReference type="InterPro" id="IPR000641">
    <property type="entry name" value="CbxX/CfxQ"/>
</dbReference>
<dbReference type="Proteomes" id="UP000640531">
    <property type="component" value="Unassembled WGS sequence"/>
</dbReference>
<reference evidence="5 6" key="1">
    <citation type="journal article" date="2020" name="ISME J.">
        <title>Comparative genomics reveals insights into cyanobacterial evolution and habitat adaptation.</title>
        <authorList>
            <person name="Chen M.Y."/>
            <person name="Teng W.K."/>
            <person name="Zhao L."/>
            <person name="Hu C.X."/>
            <person name="Zhou Y.K."/>
            <person name="Han B.P."/>
            <person name="Song L.R."/>
            <person name="Shu W.S."/>
        </authorList>
    </citation>
    <scope>NUCLEOTIDE SEQUENCE [LARGE SCALE GENOMIC DNA]</scope>
    <source>
        <strain evidence="5 6">FACHB-196</strain>
    </source>
</reference>
<gene>
    <name evidence="5" type="ORF">H6G59_13685</name>
</gene>
<keyword evidence="2" id="KW-0547">Nucleotide-binding</keyword>
<evidence type="ECO:0000256" key="1">
    <source>
        <dbReference type="ARBA" id="ARBA00010378"/>
    </source>
</evidence>
<dbReference type="CDD" id="cd00009">
    <property type="entry name" value="AAA"/>
    <property type="match status" value="1"/>
</dbReference>
<dbReference type="PANTHER" id="PTHR43392">
    <property type="entry name" value="AAA-TYPE ATPASE FAMILY PROTEIN / ANKYRIN REPEAT FAMILY PROTEIN"/>
    <property type="match status" value="1"/>
</dbReference>
<evidence type="ECO:0000313" key="6">
    <source>
        <dbReference type="Proteomes" id="UP000640531"/>
    </source>
</evidence>
<proteinExistence type="inferred from homology"/>
<dbReference type="InterPro" id="IPR041627">
    <property type="entry name" value="AAA_lid_6"/>
</dbReference>
<dbReference type="PRINTS" id="PR00819">
    <property type="entry name" value="CBXCFQXSUPER"/>
</dbReference>
<dbReference type="Gene3D" id="3.40.50.300">
    <property type="entry name" value="P-loop containing nucleotide triphosphate hydrolases"/>
    <property type="match status" value="1"/>
</dbReference>
<dbReference type="Pfam" id="PF00004">
    <property type="entry name" value="AAA"/>
    <property type="match status" value="1"/>
</dbReference>
<evidence type="ECO:0000256" key="2">
    <source>
        <dbReference type="ARBA" id="ARBA00022741"/>
    </source>
</evidence>
<keyword evidence="6" id="KW-1185">Reference proteome</keyword>
<dbReference type="SUPFAM" id="SSF52540">
    <property type="entry name" value="P-loop containing nucleoside triphosphate hydrolases"/>
    <property type="match status" value="1"/>
</dbReference>
<evidence type="ECO:0000313" key="5">
    <source>
        <dbReference type="EMBL" id="MBD2568926.1"/>
    </source>
</evidence>
<protein>
    <submittedName>
        <fullName evidence="5">AAA family ATPase</fullName>
    </submittedName>
</protein>
<dbReference type="RefSeq" id="WP_190715257.1">
    <property type="nucleotide sequence ID" value="NZ_JACJST010000011.1"/>
</dbReference>
<sequence length="305" mass="34818">MIYRDSDIEAELQRMKRELNISVSKNVKSIGNQDSKSQGLDHVIKKLNHLVGMENVKNDINTFINFLKVQRMRKEQGLPNISISLHSVFCGPPGTGKTTVARLMGEIYKELGILSQGHLVETDRSGLVAGYVGQTALKVDEVVNSALDGVLFIDEAYALAPAGSGKDFGQEAIDTLLKRMEDYRDRLVVIVAGYSNEMSRFIDANPGLQSRFNRYFYFDDYKPEELLNIFEGICKQQHYRITPRGKEKLLKHLTKLYSEKNNSFGNGRLVRNMFEKTIERQANRLVKIKEVNKEMMMTITWEDIL</sequence>
<dbReference type="InterPro" id="IPR050773">
    <property type="entry name" value="CbxX/CfxQ_RuBisCO_ESX"/>
</dbReference>
<dbReference type="InterPro" id="IPR003959">
    <property type="entry name" value="ATPase_AAA_core"/>
</dbReference>
<comment type="caution">
    <text evidence="5">The sequence shown here is derived from an EMBL/GenBank/DDBJ whole genome shotgun (WGS) entry which is preliminary data.</text>
</comment>
<evidence type="ECO:0000256" key="3">
    <source>
        <dbReference type="ARBA" id="ARBA00022840"/>
    </source>
</evidence>
<feature type="domain" description="AAA+ ATPase" evidence="4">
    <location>
        <begin position="83"/>
        <end position="222"/>
    </location>
</feature>
<name>A0ABR8FGQ2_9NOST</name>
<dbReference type="EMBL" id="JACJST010000011">
    <property type="protein sequence ID" value="MBD2568926.1"/>
    <property type="molecule type" value="Genomic_DNA"/>
</dbReference>
<dbReference type="PANTHER" id="PTHR43392:SF2">
    <property type="entry name" value="AAA-TYPE ATPASE FAMILY PROTEIN _ ANKYRIN REPEAT FAMILY PROTEIN"/>
    <property type="match status" value="1"/>
</dbReference>
<comment type="similarity">
    <text evidence="1">Belongs to the CbxX/CfxQ family.</text>
</comment>
<dbReference type="InterPro" id="IPR003593">
    <property type="entry name" value="AAA+_ATPase"/>
</dbReference>
<dbReference type="SMART" id="SM00382">
    <property type="entry name" value="AAA"/>
    <property type="match status" value="1"/>
</dbReference>
<dbReference type="InterPro" id="IPR027417">
    <property type="entry name" value="P-loop_NTPase"/>
</dbReference>
<organism evidence="5 6">
    <name type="scientific">Anabaena lutea FACHB-196</name>
    <dbReference type="NCBI Taxonomy" id="2692881"/>
    <lineage>
        <taxon>Bacteria</taxon>
        <taxon>Bacillati</taxon>
        <taxon>Cyanobacteriota</taxon>
        <taxon>Cyanophyceae</taxon>
        <taxon>Nostocales</taxon>
        <taxon>Nostocaceae</taxon>
        <taxon>Anabaena</taxon>
    </lineage>
</organism>
<dbReference type="Pfam" id="PF17866">
    <property type="entry name" value="AAA_lid_6"/>
    <property type="match status" value="1"/>
</dbReference>
<accession>A0ABR8FGQ2</accession>
<keyword evidence="3" id="KW-0067">ATP-binding</keyword>
<dbReference type="Gene3D" id="1.10.8.60">
    <property type="match status" value="1"/>
</dbReference>